<name>A0A1F8GUK2_9BACT</name>
<feature type="transmembrane region" description="Helical" evidence="1">
    <location>
        <begin position="21"/>
        <end position="38"/>
    </location>
</feature>
<gene>
    <name evidence="2" type="ORF">A2941_02165</name>
</gene>
<evidence type="ECO:0000313" key="2">
    <source>
        <dbReference type="EMBL" id="OGN28318.1"/>
    </source>
</evidence>
<keyword evidence="1" id="KW-0812">Transmembrane</keyword>
<evidence type="ECO:0000256" key="1">
    <source>
        <dbReference type="SAM" id="Phobius"/>
    </source>
</evidence>
<dbReference type="InterPro" id="IPR024414">
    <property type="entry name" value="Uncharacterised_PrgI"/>
</dbReference>
<accession>A0A1F8GUK2</accession>
<evidence type="ECO:0008006" key="4">
    <source>
        <dbReference type="Google" id="ProtNLM"/>
    </source>
</evidence>
<keyword evidence="1" id="KW-0472">Membrane</keyword>
<sequence length="106" mass="11924">MRFQLPQFIETEIKIVGPFTLKQFLWVAAGAVLIFLDFSIFKGFAALIIGLPIAGVALALAFLKIDDLPLINYVANALSYMFGTKEYRYRSDANADYSQRIKIRNG</sequence>
<keyword evidence="1" id="KW-1133">Transmembrane helix</keyword>
<comment type="caution">
    <text evidence="2">The sequence shown here is derived from an EMBL/GenBank/DDBJ whole genome shotgun (WGS) entry which is preliminary data.</text>
</comment>
<proteinExistence type="predicted"/>
<dbReference type="Pfam" id="PF12666">
    <property type="entry name" value="PrgI"/>
    <property type="match status" value="1"/>
</dbReference>
<feature type="transmembrane region" description="Helical" evidence="1">
    <location>
        <begin position="44"/>
        <end position="63"/>
    </location>
</feature>
<organism evidence="2 3">
    <name type="scientific">Candidatus Yanofskybacteria bacterium RIFCSPLOWO2_01_FULL_49_17</name>
    <dbReference type="NCBI Taxonomy" id="1802700"/>
    <lineage>
        <taxon>Bacteria</taxon>
        <taxon>Candidatus Yanofskyibacteriota</taxon>
    </lineage>
</organism>
<reference evidence="2 3" key="1">
    <citation type="journal article" date="2016" name="Nat. Commun.">
        <title>Thousands of microbial genomes shed light on interconnected biogeochemical processes in an aquifer system.</title>
        <authorList>
            <person name="Anantharaman K."/>
            <person name="Brown C.T."/>
            <person name="Hug L.A."/>
            <person name="Sharon I."/>
            <person name="Castelle C.J."/>
            <person name="Probst A.J."/>
            <person name="Thomas B.C."/>
            <person name="Singh A."/>
            <person name="Wilkins M.J."/>
            <person name="Karaoz U."/>
            <person name="Brodie E.L."/>
            <person name="Williams K.H."/>
            <person name="Hubbard S.S."/>
            <person name="Banfield J.F."/>
        </authorList>
    </citation>
    <scope>NUCLEOTIDE SEQUENCE [LARGE SCALE GENOMIC DNA]</scope>
</reference>
<dbReference type="AlphaFoldDB" id="A0A1F8GUK2"/>
<protein>
    <recommendedName>
        <fullName evidence="4">PrgI family protein</fullName>
    </recommendedName>
</protein>
<dbReference type="Proteomes" id="UP000178444">
    <property type="component" value="Unassembled WGS sequence"/>
</dbReference>
<evidence type="ECO:0000313" key="3">
    <source>
        <dbReference type="Proteomes" id="UP000178444"/>
    </source>
</evidence>
<dbReference type="EMBL" id="MGKO01000001">
    <property type="protein sequence ID" value="OGN28318.1"/>
    <property type="molecule type" value="Genomic_DNA"/>
</dbReference>